<dbReference type="Proteomes" id="UP001153954">
    <property type="component" value="Unassembled WGS sequence"/>
</dbReference>
<evidence type="ECO:0000313" key="3">
    <source>
        <dbReference type="Proteomes" id="UP001153954"/>
    </source>
</evidence>
<feature type="region of interest" description="Disordered" evidence="1">
    <location>
        <begin position="162"/>
        <end position="212"/>
    </location>
</feature>
<reference evidence="2" key="1">
    <citation type="submission" date="2022-03" db="EMBL/GenBank/DDBJ databases">
        <authorList>
            <person name="Tunstrom K."/>
        </authorList>
    </citation>
    <scope>NUCLEOTIDE SEQUENCE</scope>
</reference>
<dbReference type="AlphaFoldDB" id="A0AAU9VAM4"/>
<dbReference type="EMBL" id="CAKOGL010000031">
    <property type="protein sequence ID" value="CAH2108494.1"/>
    <property type="molecule type" value="Genomic_DNA"/>
</dbReference>
<accession>A0AAU9VAM4</accession>
<gene>
    <name evidence="2" type="ORF">EEDITHA_LOCUS22427</name>
</gene>
<evidence type="ECO:0000256" key="1">
    <source>
        <dbReference type="SAM" id="MobiDB-lite"/>
    </source>
</evidence>
<sequence>MAKKTDSSDSDGPIIDDNVIRIQLKKPCQKKWELRTRNLSPGIKFPTIQLFDSEGNLLVETNDDNVSIKSSGYNDSILKTSQSLREKDYKHIIRKNFIRKHNSISGDKVYTRVYRNPVEISENNEGNNDCYIIKDSSSITNIPSKLTVNKNFNNLQINSLDTTPFHSEGPSEASSYKSSDNETCEDYDSNDKLSSNKTEILDNGFNPTQISKQSPIIPVNTSEEHIKELFDKNENVHIGLQTSQSLTDATLTTREKSYHSLPRSKSNVIYKHPQNKVSFLKTYLKSLPARTSSNPDWLALHLRQTPRLAQNVHEETKQKDSPTFYSKNTLQSYKIEENTTDNDFINIPTDVAADCEMKKRLKMYRRGVSDIEHWQLTAGSFTRKRRHSVSGATRITRTSSSESVDEADVVLNRLKRRILKNKLREKRRSVVSKPFFSEYLASNFGI</sequence>
<evidence type="ECO:0000313" key="2">
    <source>
        <dbReference type="EMBL" id="CAH2108494.1"/>
    </source>
</evidence>
<proteinExistence type="predicted"/>
<organism evidence="2 3">
    <name type="scientific">Euphydryas editha</name>
    <name type="common">Edith's checkerspot</name>
    <dbReference type="NCBI Taxonomy" id="104508"/>
    <lineage>
        <taxon>Eukaryota</taxon>
        <taxon>Metazoa</taxon>
        <taxon>Ecdysozoa</taxon>
        <taxon>Arthropoda</taxon>
        <taxon>Hexapoda</taxon>
        <taxon>Insecta</taxon>
        <taxon>Pterygota</taxon>
        <taxon>Neoptera</taxon>
        <taxon>Endopterygota</taxon>
        <taxon>Lepidoptera</taxon>
        <taxon>Glossata</taxon>
        <taxon>Ditrysia</taxon>
        <taxon>Papilionoidea</taxon>
        <taxon>Nymphalidae</taxon>
        <taxon>Nymphalinae</taxon>
        <taxon>Euphydryas</taxon>
    </lineage>
</organism>
<name>A0AAU9VAM4_EUPED</name>
<comment type="caution">
    <text evidence="2">The sequence shown here is derived from an EMBL/GenBank/DDBJ whole genome shotgun (WGS) entry which is preliminary data.</text>
</comment>
<keyword evidence="3" id="KW-1185">Reference proteome</keyword>
<protein>
    <submittedName>
        <fullName evidence="2">Uncharacterized protein</fullName>
    </submittedName>
</protein>